<evidence type="ECO:0000256" key="12">
    <source>
        <dbReference type="ARBA" id="ARBA00022989"/>
    </source>
</evidence>
<evidence type="ECO:0000256" key="16">
    <source>
        <dbReference type="ARBA" id="ARBA00034438"/>
    </source>
</evidence>
<dbReference type="InterPro" id="IPR006845">
    <property type="entry name" value="Pex_N"/>
</dbReference>
<keyword evidence="7" id="KW-0479">Metal-binding</keyword>
<keyword evidence="14" id="KW-0576">Peroxisome</keyword>
<dbReference type="InterPro" id="IPR017907">
    <property type="entry name" value="Znf_RING_CS"/>
</dbReference>
<keyword evidence="11" id="KW-0653">Protein transport</keyword>
<sequence>MSSNSKIIASRVSQQDAKILDQAVTEMFIESLKNFCNTDSRYIYQLQKYEDEANLSINSLLWIYRIIKKRTPGQEIMGITYSKHGLIRLILHYILETLLPYLKKYFSKKIQYQYDAFCSAADLLHQINFLCFGKYNTFYEFILNIYSETLPTPIIGNGNDIELQKELLFHLFKDLTLVLAPIFQGLKTINFKKLFFKKGPSQLLENEIINSHNVAFVPIICTSCQMPAIFPVRNKLNIPNSCYHYFCYYCYDPCIKCSKCDLERPKNGESFIF</sequence>
<organism evidence="19 20">
    <name type="scientific">Strongyloides stercoralis</name>
    <name type="common">Threadworm</name>
    <dbReference type="NCBI Taxonomy" id="6248"/>
    <lineage>
        <taxon>Eukaryota</taxon>
        <taxon>Metazoa</taxon>
        <taxon>Ecdysozoa</taxon>
        <taxon>Nematoda</taxon>
        <taxon>Chromadorea</taxon>
        <taxon>Rhabditida</taxon>
        <taxon>Tylenchina</taxon>
        <taxon>Panagrolaimomorpha</taxon>
        <taxon>Strongyloidoidea</taxon>
        <taxon>Strongyloididae</taxon>
        <taxon>Strongyloides</taxon>
    </lineage>
</organism>
<keyword evidence="6" id="KW-0812">Transmembrane</keyword>
<evidence type="ECO:0000313" key="20">
    <source>
        <dbReference type="WBParaSite" id="TCONS_00005153.p1"/>
    </source>
</evidence>
<evidence type="ECO:0000256" key="9">
    <source>
        <dbReference type="ARBA" id="ARBA00022786"/>
    </source>
</evidence>
<protein>
    <recommendedName>
        <fullName evidence="17">RING-type E3 ubiquitin transferase (cysteine targeting)</fullName>
        <ecNumber evidence="17">2.3.2.36</ecNumber>
    </recommendedName>
    <alternativeName>
        <fullName evidence="15">Peroxin-2</fullName>
    </alternativeName>
</protein>
<evidence type="ECO:0000256" key="14">
    <source>
        <dbReference type="ARBA" id="ARBA00023140"/>
    </source>
</evidence>
<keyword evidence="8" id="KW-0863">Zinc-finger</keyword>
<keyword evidence="5" id="KW-0808">Transferase</keyword>
<keyword evidence="4" id="KW-0813">Transport</keyword>
<accession>A0AAF5D2R7</accession>
<evidence type="ECO:0000256" key="15">
    <source>
        <dbReference type="ARBA" id="ARBA00032511"/>
    </source>
</evidence>
<evidence type="ECO:0000256" key="2">
    <source>
        <dbReference type="ARBA" id="ARBA00004906"/>
    </source>
</evidence>
<evidence type="ECO:0000256" key="3">
    <source>
        <dbReference type="ARBA" id="ARBA00008704"/>
    </source>
</evidence>
<evidence type="ECO:0000256" key="17">
    <source>
        <dbReference type="ARBA" id="ARBA00034523"/>
    </source>
</evidence>
<dbReference type="AlphaFoldDB" id="A0AAF5D2R7"/>
<dbReference type="GO" id="GO:0005778">
    <property type="term" value="C:peroxisomal membrane"/>
    <property type="evidence" value="ECO:0007669"/>
    <property type="project" value="UniProtKB-SubCell"/>
</dbReference>
<keyword evidence="19" id="KW-1185">Reference proteome</keyword>
<evidence type="ECO:0000256" key="1">
    <source>
        <dbReference type="ARBA" id="ARBA00004585"/>
    </source>
</evidence>
<keyword evidence="13" id="KW-0472">Membrane</keyword>
<evidence type="ECO:0000256" key="6">
    <source>
        <dbReference type="ARBA" id="ARBA00022692"/>
    </source>
</evidence>
<comment type="catalytic activity">
    <reaction evidence="16">
        <text>[E2 ubiquitin-conjugating enzyme]-S-ubiquitinyl-L-cysteine + [acceptor protein]-L-cysteine = [E2 ubiquitin-conjugating enzyme]-L-cysteine + [acceptor protein]-S-ubiquitinyl-L-cysteine.</text>
        <dbReference type="EC" id="2.3.2.36"/>
    </reaction>
</comment>
<evidence type="ECO:0000313" key="19">
    <source>
        <dbReference type="Proteomes" id="UP000035681"/>
    </source>
</evidence>
<comment type="subcellular location">
    <subcellularLocation>
        <location evidence="1">Peroxisome membrane</location>
        <topology evidence="1">Multi-pass membrane protein</topology>
    </subcellularLocation>
</comment>
<dbReference type="Proteomes" id="UP000035681">
    <property type="component" value="Unplaced"/>
</dbReference>
<dbReference type="Pfam" id="PF04757">
    <property type="entry name" value="Pex2_Pex12"/>
    <property type="match status" value="1"/>
</dbReference>
<keyword evidence="12" id="KW-1133">Transmembrane helix</keyword>
<dbReference type="InterPro" id="IPR025654">
    <property type="entry name" value="PEX2/10"/>
</dbReference>
<evidence type="ECO:0000259" key="18">
    <source>
        <dbReference type="Pfam" id="PF04757"/>
    </source>
</evidence>
<proteinExistence type="inferred from homology"/>
<dbReference type="GO" id="GO:0061630">
    <property type="term" value="F:ubiquitin protein ligase activity"/>
    <property type="evidence" value="ECO:0007669"/>
    <property type="project" value="UniProtKB-EC"/>
</dbReference>
<evidence type="ECO:0000256" key="7">
    <source>
        <dbReference type="ARBA" id="ARBA00022723"/>
    </source>
</evidence>
<name>A0AAF5D2R7_STRER</name>
<keyword evidence="9" id="KW-0833">Ubl conjugation pathway</keyword>
<keyword evidence="10" id="KW-0862">Zinc</keyword>
<evidence type="ECO:0000256" key="4">
    <source>
        <dbReference type="ARBA" id="ARBA00022448"/>
    </source>
</evidence>
<dbReference type="PROSITE" id="PS00518">
    <property type="entry name" value="ZF_RING_1"/>
    <property type="match status" value="1"/>
</dbReference>
<comment type="pathway">
    <text evidence="2">Protein modification; protein ubiquitination.</text>
</comment>
<reference evidence="20" key="1">
    <citation type="submission" date="2024-02" db="UniProtKB">
        <authorList>
            <consortium name="WormBaseParasite"/>
        </authorList>
    </citation>
    <scope>IDENTIFICATION</scope>
</reference>
<dbReference type="GO" id="GO:0008270">
    <property type="term" value="F:zinc ion binding"/>
    <property type="evidence" value="ECO:0007669"/>
    <property type="project" value="UniProtKB-KW"/>
</dbReference>
<dbReference type="PANTHER" id="PTHR48178:SF1">
    <property type="entry name" value="PEROXISOME BIOGENESIS FACTOR 2"/>
    <property type="match status" value="1"/>
</dbReference>
<comment type="similarity">
    <text evidence="3">Belongs to the pex2/pex10/pex12 family.</text>
</comment>
<evidence type="ECO:0000256" key="13">
    <source>
        <dbReference type="ARBA" id="ARBA00023136"/>
    </source>
</evidence>
<dbReference type="GO" id="GO:0016558">
    <property type="term" value="P:protein import into peroxisome matrix"/>
    <property type="evidence" value="ECO:0007669"/>
    <property type="project" value="InterPro"/>
</dbReference>
<dbReference type="PANTHER" id="PTHR48178">
    <property type="entry name" value="PEROXISOME BIOGENESIS FACTOR 2"/>
    <property type="match status" value="1"/>
</dbReference>
<evidence type="ECO:0000256" key="10">
    <source>
        <dbReference type="ARBA" id="ARBA00022833"/>
    </source>
</evidence>
<evidence type="ECO:0000256" key="11">
    <source>
        <dbReference type="ARBA" id="ARBA00022927"/>
    </source>
</evidence>
<dbReference type="EC" id="2.3.2.36" evidence="17"/>
<evidence type="ECO:0000256" key="8">
    <source>
        <dbReference type="ARBA" id="ARBA00022771"/>
    </source>
</evidence>
<feature type="domain" description="Pex N-terminal" evidence="18">
    <location>
        <begin position="21"/>
        <end position="184"/>
    </location>
</feature>
<dbReference type="WBParaSite" id="TCONS_00005153.p1">
    <property type="protein sequence ID" value="TCONS_00005153.p1"/>
    <property type="gene ID" value="XLOC_003489"/>
</dbReference>
<evidence type="ECO:0000256" key="5">
    <source>
        <dbReference type="ARBA" id="ARBA00022679"/>
    </source>
</evidence>